<protein>
    <submittedName>
        <fullName evidence="2">EAL domain-containing protein</fullName>
    </submittedName>
</protein>
<name>A0ABX1LU99_9CYAN</name>
<evidence type="ECO:0000313" key="3">
    <source>
        <dbReference type="Proteomes" id="UP000738376"/>
    </source>
</evidence>
<dbReference type="Pfam" id="PF00563">
    <property type="entry name" value="EAL"/>
    <property type="match status" value="1"/>
</dbReference>
<dbReference type="Gene3D" id="3.20.20.450">
    <property type="entry name" value="EAL domain"/>
    <property type="match status" value="1"/>
</dbReference>
<dbReference type="PANTHER" id="PTHR33121:SF15">
    <property type="entry name" value="BLUE LIGHT- AND TEMPERATURE-REGULATED ANTIREPRESSOR BLUF"/>
    <property type="match status" value="1"/>
</dbReference>
<dbReference type="PROSITE" id="PS50883">
    <property type="entry name" value="EAL"/>
    <property type="match status" value="1"/>
</dbReference>
<comment type="caution">
    <text evidence="2">The sequence shown here is derived from an EMBL/GenBank/DDBJ whole genome shotgun (WGS) entry which is preliminary data.</text>
</comment>
<dbReference type="InterPro" id="IPR001633">
    <property type="entry name" value="EAL_dom"/>
</dbReference>
<sequence length="252" mass="28319">MKDDQEYKSIGCWECTKGAGLGFDFTMAFQPIVDTTSKKVFAQEALVRGTNEEPAGEILGCINDENRYRFDQACRVKAVQLGAALNIDSFISINFLPNAVYRPELCIRTTIEAAETFGFPVKQIIFEFTEGEKITDHVHLREIIQYYRDTGFLTAIDDFGAGYSGLNLLADFQTDLVKLDMGLIRDISHNKNRQAIVKGIVQVCNELAIKVIAEGVETYEELTILQSFGIELFQGYYFAKPKFKGLAVIHNL</sequence>
<dbReference type="EMBL" id="JAAVJL010000001">
    <property type="protein sequence ID" value="NMF58858.1"/>
    <property type="molecule type" value="Genomic_DNA"/>
</dbReference>
<proteinExistence type="predicted"/>
<dbReference type="SMART" id="SM00052">
    <property type="entry name" value="EAL"/>
    <property type="match status" value="1"/>
</dbReference>
<gene>
    <name evidence="2" type="ORF">HC246_12685</name>
</gene>
<dbReference type="InterPro" id="IPR035919">
    <property type="entry name" value="EAL_sf"/>
</dbReference>
<evidence type="ECO:0000313" key="2">
    <source>
        <dbReference type="EMBL" id="NMF58858.1"/>
    </source>
</evidence>
<organism evidence="2 3">
    <name type="scientific">Pseudanabaena yagii GIHE-NHR1</name>
    <dbReference type="NCBI Taxonomy" id="2722753"/>
    <lineage>
        <taxon>Bacteria</taxon>
        <taxon>Bacillati</taxon>
        <taxon>Cyanobacteriota</taxon>
        <taxon>Cyanophyceae</taxon>
        <taxon>Pseudanabaenales</taxon>
        <taxon>Pseudanabaenaceae</taxon>
        <taxon>Pseudanabaena</taxon>
        <taxon>Pseudanabaena yagii</taxon>
    </lineage>
</organism>
<evidence type="ECO:0000259" key="1">
    <source>
        <dbReference type="PROSITE" id="PS50883"/>
    </source>
</evidence>
<keyword evidence="3" id="KW-1185">Reference proteome</keyword>
<dbReference type="RefSeq" id="WP_169363704.1">
    <property type="nucleotide sequence ID" value="NZ_JAAVJL010000001.1"/>
</dbReference>
<reference evidence="2 3" key="1">
    <citation type="submission" date="2020-03" db="EMBL/GenBank/DDBJ databases">
        <title>Draft Genome Sequence of 2-Methylisoborneol Producing Pseudanabaena yagii Strain GIHE-NHR1 Isolated from North Han River in South Korea.</title>
        <authorList>
            <person name="Jeong J."/>
        </authorList>
    </citation>
    <scope>NUCLEOTIDE SEQUENCE [LARGE SCALE GENOMIC DNA]</scope>
    <source>
        <strain evidence="2 3">GIHE-NHR1</strain>
    </source>
</reference>
<dbReference type="Proteomes" id="UP000738376">
    <property type="component" value="Unassembled WGS sequence"/>
</dbReference>
<dbReference type="SUPFAM" id="SSF141868">
    <property type="entry name" value="EAL domain-like"/>
    <property type="match status" value="1"/>
</dbReference>
<accession>A0ABX1LU99</accession>
<dbReference type="PANTHER" id="PTHR33121">
    <property type="entry name" value="CYCLIC DI-GMP PHOSPHODIESTERASE PDEF"/>
    <property type="match status" value="1"/>
</dbReference>
<dbReference type="InterPro" id="IPR050706">
    <property type="entry name" value="Cyclic-di-GMP_PDE-like"/>
</dbReference>
<dbReference type="CDD" id="cd01948">
    <property type="entry name" value="EAL"/>
    <property type="match status" value="1"/>
</dbReference>
<feature type="domain" description="EAL" evidence="1">
    <location>
        <begin position="9"/>
        <end position="252"/>
    </location>
</feature>